<proteinExistence type="predicted"/>
<gene>
    <name evidence="1" type="ORF">C4N26_13035</name>
</gene>
<dbReference type="EMBL" id="PRLB01000016">
    <property type="protein sequence ID" value="RAW51795.1"/>
    <property type="molecule type" value="Genomic_DNA"/>
</dbReference>
<dbReference type="OrthoDB" id="1851065at2"/>
<sequence length="195" mass="22633">MKYSDINKMFTTEVNKYLEQGYRFNTASMNGSQGELAKVDLTNGTEIIRIVARTFSKEWDKQGVELFVGRVAEKEGIRPDVAYCVNTIWNGRLEQVSSQRFYEVSGYGDPDKFYGTEADAEAVSKIRMSRYAQRPNRKAKDMTNAETIKIAVRFIRRKLGIKNVDKKRIEVFRTPDHRHIINYRGKAYQLNNKEV</sequence>
<name>A0A329TR60_9FIRM</name>
<protein>
    <submittedName>
        <fullName evidence="1">Uncharacterized protein</fullName>
    </submittedName>
</protein>
<dbReference type="AlphaFoldDB" id="A0A329TR60"/>
<evidence type="ECO:0000313" key="2">
    <source>
        <dbReference type="Proteomes" id="UP000251144"/>
    </source>
</evidence>
<reference evidence="1 2" key="1">
    <citation type="submission" date="2018-02" db="EMBL/GenBank/DDBJ databases">
        <title>Complete genome sequencing of Faecalibacterium prausnitzii strains isolated from the human gut.</title>
        <authorList>
            <person name="Fitzgerald B.C."/>
            <person name="Shkoporov A.N."/>
            <person name="Ross P.R."/>
            <person name="Hill C."/>
        </authorList>
    </citation>
    <scope>NUCLEOTIDE SEQUENCE [LARGE SCALE GENOMIC DNA]</scope>
    <source>
        <strain evidence="1 2">APC942/32-1</strain>
    </source>
</reference>
<organism evidence="1 2">
    <name type="scientific">Faecalibacterium prausnitzii</name>
    <dbReference type="NCBI Taxonomy" id="853"/>
    <lineage>
        <taxon>Bacteria</taxon>
        <taxon>Bacillati</taxon>
        <taxon>Bacillota</taxon>
        <taxon>Clostridia</taxon>
        <taxon>Eubacteriales</taxon>
        <taxon>Oscillospiraceae</taxon>
        <taxon>Faecalibacterium</taxon>
    </lineage>
</organism>
<evidence type="ECO:0000313" key="1">
    <source>
        <dbReference type="EMBL" id="RAW51795.1"/>
    </source>
</evidence>
<comment type="caution">
    <text evidence="1">The sequence shown here is derived from an EMBL/GenBank/DDBJ whole genome shotgun (WGS) entry which is preliminary data.</text>
</comment>
<accession>A0A329TR60</accession>
<dbReference type="Proteomes" id="UP000251144">
    <property type="component" value="Unassembled WGS sequence"/>
</dbReference>
<dbReference type="RefSeq" id="WP_158401667.1">
    <property type="nucleotide sequence ID" value="NZ_PRLB01000016.1"/>
</dbReference>